<dbReference type="Pfam" id="PF03481">
    <property type="entry name" value="Sua5_C"/>
    <property type="match status" value="1"/>
</dbReference>
<accession>A0A486XUD7</accession>
<evidence type="ECO:0000256" key="11">
    <source>
        <dbReference type="ARBA" id="ARBA00029774"/>
    </source>
</evidence>
<dbReference type="Gene3D" id="3.40.50.11030">
    <property type="entry name" value="Threonylcarbamoyl-AMP synthase, C-terminal domain"/>
    <property type="match status" value="1"/>
</dbReference>
<dbReference type="InterPro" id="IPR010923">
    <property type="entry name" value="T(6)A37_SUA5"/>
</dbReference>
<keyword evidence="10 13" id="KW-0067">ATP-binding</keyword>
<dbReference type="InterPro" id="IPR005145">
    <property type="entry name" value="Sua5_C"/>
</dbReference>
<dbReference type="GO" id="GO:0005524">
    <property type="term" value="F:ATP binding"/>
    <property type="evidence" value="ECO:0007669"/>
    <property type="project" value="UniProtKB-UniRule"/>
</dbReference>
<evidence type="ECO:0000256" key="8">
    <source>
        <dbReference type="ARBA" id="ARBA00022695"/>
    </source>
</evidence>
<feature type="binding site" evidence="14">
    <location>
        <position position="149"/>
    </location>
    <ligand>
        <name>ATP</name>
        <dbReference type="ChEBI" id="CHEBI:30616"/>
    </ligand>
</feature>
<dbReference type="GO" id="GO:0003725">
    <property type="term" value="F:double-stranded RNA binding"/>
    <property type="evidence" value="ECO:0007669"/>
    <property type="project" value="UniProtKB-UniRule"/>
</dbReference>
<feature type="binding site" evidence="14">
    <location>
        <position position="115"/>
    </location>
    <ligand>
        <name>ATP</name>
        <dbReference type="ChEBI" id="CHEBI:30616"/>
    </ligand>
</feature>
<feature type="binding site" evidence="14">
    <location>
        <position position="65"/>
    </location>
    <ligand>
        <name>L-threonine</name>
        <dbReference type="ChEBI" id="CHEBI:57926"/>
    </ligand>
</feature>
<feature type="binding site" evidence="14">
    <location>
        <position position="33"/>
    </location>
    <ligand>
        <name>L-threonine</name>
        <dbReference type="ChEBI" id="CHEBI:57926"/>
    </ligand>
</feature>
<dbReference type="GO" id="GO:0061710">
    <property type="term" value="F:L-threonylcarbamoyladenylate synthase"/>
    <property type="evidence" value="ECO:0007669"/>
    <property type="project" value="UniProtKB-EC"/>
</dbReference>
<dbReference type="InterPro" id="IPR038385">
    <property type="entry name" value="Sua5/YwlC_C"/>
</dbReference>
<keyword evidence="8 13" id="KW-0548">Nucleotidyltransferase</keyword>
<organism evidence="16">
    <name type="scientific">Rheinheimera sp. BAL341</name>
    <dbReference type="NCBI Taxonomy" id="1708203"/>
    <lineage>
        <taxon>Bacteria</taxon>
        <taxon>Pseudomonadati</taxon>
        <taxon>Pseudomonadota</taxon>
        <taxon>Gammaproteobacteria</taxon>
        <taxon>Chromatiales</taxon>
        <taxon>Chromatiaceae</taxon>
        <taxon>Rheinheimera</taxon>
    </lineage>
</organism>
<keyword evidence="5 13" id="KW-0963">Cytoplasm</keyword>
<dbReference type="GO" id="GO:0008033">
    <property type="term" value="P:tRNA processing"/>
    <property type="evidence" value="ECO:0007669"/>
    <property type="project" value="UniProtKB-KW"/>
</dbReference>
<feature type="binding site" evidence="14">
    <location>
        <position position="119"/>
    </location>
    <ligand>
        <name>L-threonine</name>
        <dbReference type="ChEBI" id="CHEBI:57926"/>
    </ligand>
</feature>
<feature type="domain" description="YrdC-like" evidence="15">
    <location>
        <begin position="11"/>
        <end position="197"/>
    </location>
</feature>
<evidence type="ECO:0000256" key="9">
    <source>
        <dbReference type="ARBA" id="ARBA00022741"/>
    </source>
</evidence>
<dbReference type="PANTHER" id="PTHR17490">
    <property type="entry name" value="SUA5"/>
    <property type="match status" value="1"/>
</dbReference>
<proteinExistence type="inferred from homology"/>
<name>A0A486XUD7_9GAMM</name>
<evidence type="ECO:0000256" key="6">
    <source>
        <dbReference type="ARBA" id="ARBA00022679"/>
    </source>
</evidence>
<dbReference type="SUPFAM" id="SSF55821">
    <property type="entry name" value="YrdC/RibB"/>
    <property type="match status" value="1"/>
</dbReference>
<dbReference type="InterPro" id="IPR050156">
    <property type="entry name" value="TC-AMP_synthase_SUA5"/>
</dbReference>
<dbReference type="InterPro" id="IPR017945">
    <property type="entry name" value="DHBP_synth_RibB-like_a/b_dom"/>
</dbReference>
<evidence type="ECO:0000256" key="12">
    <source>
        <dbReference type="ARBA" id="ARBA00048366"/>
    </source>
</evidence>
<dbReference type="EMBL" id="CAAJGR010000009">
    <property type="protein sequence ID" value="VHO05893.1"/>
    <property type="molecule type" value="Genomic_DNA"/>
</dbReference>
<dbReference type="EC" id="2.7.7.87" evidence="3 13"/>
<comment type="subcellular location">
    <subcellularLocation>
        <location evidence="1 13">Cytoplasm</location>
    </subcellularLocation>
</comment>
<keyword evidence="6 13" id="KW-0808">Transferase</keyword>
<comment type="catalytic activity">
    <reaction evidence="12 13">
        <text>L-threonine + hydrogencarbonate + ATP = L-threonylcarbamoyladenylate + diphosphate + H2O</text>
        <dbReference type="Rhea" id="RHEA:36407"/>
        <dbReference type="ChEBI" id="CHEBI:15377"/>
        <dbReference type="ChEBI" id="CHEBI:17544"/>
        <dbReference type="ChEBI" id="CHEBI:30616"/>
        <dbReference type="ChEBI" id="CHEBI:33019"/>
        <dbReference type="ChEBI" id="CHEBI:57926"/>
        <dbReference type="ChEBI" id="CHEBI:73682"/>
        <dbReference type="EC" id="2.7.7.87"/>
    </reaction>
</comment>
<dbReference type="NCBIfam" id="TIGR00057">
    <property type="entry name" value="L-threonylcarbamoyladenylate synthase"/>
    <property type="match status" value="1"/>
</dbReference>
<comment type="similarity">
    <text evidence="2 13">Belongs to the SUA5 family.</text>
</comment>
<dbReference type="Gene3D" id="3.90.870.10">
    <property type="entry name" value="DHBP synthase"/>
    <property type="match status" value="1"/>
</dbReference>
<dbReference type="Pfam" id="PF01300">
    <property type="entry name" value="Sua5_yciO_yrdC"/>
    <property type="match status" value="1"/>
</dbReference>
<dbReference type="FunFam" id="3.90.870.10:FF:000009">
    <property type="entry name" value="Threonylcarbamoyl-AMP synthase, putative"/>
    <property type="match status" value="1"/>
</dbReference>
<comment type="function">
    <text evidence="13">Required for the formation of a threonylcarbamoyl group on adenosine at position 37 (t(6)A37) in tRNAs that read codons beginning with adenine.</text>
</comment>
<dbReference type="PANTHER" id="PTHR17490:SF16">
    <property type="entry name" value="THREONYLCARBAMOYL-AMP SYNTHASE"/>
    <property type="match status" value="1"/>
</dbReference>
<evidence type="ECO:0000256" key="1">
    <source>
        <dbReference type="ARBA" id="ARBA00004496"/>
    </source>
</evidence>
<feature type="binding site" evidence="14">
    <location>
        <position position="179"/>
    </location>
    <ligand>
        <name>L-threonine</name>
        <dbReference type="ChEBI" id="CHEBI:57926"/>
    </ligand>
</feature>
<dbReference type="PROSITE" id="PS51163">
    <property type="entry name" value="YRDC"/>
    <property type="match status" value="1"/>
</dbReference>
<evidence type="ECO:0000256" key="4">
    <source>
        <dbReference type="ARBA" id="ARBA00015492"/>
    </source>
</evidence>
<gene>
    <name evidence="16" type="ORF">BAL341_2976</name>
</gene>
<evidence type="ECO:0000256" key="7">
    <source>
        <dbReference type="ARBA" id="ARBA00022694"/>
    </source>
</evidence>
<evidence type="ECO:0000256" key="2">
    <source>
        <dbReference type="ARBA" id="ARBA00007663"/>
    </source>
</evidence>
<feature type="binding site" evidence="14">
    <location>
        <position position="228"/>
    </location>
    <ligand>
        <name>ATP</name>
        <dbReference type="ChEBI" id="CHEBI:30616"/>
    </ligand>
</feature>
<feature type="binding site" evidence="14">
    <location>
        <position position="139"/>
    </location>
    <ligand>
        <name>L-threonine</name>
        <dbReference type="ChEBI" id="CHEBI:57926"/>
    </ligand>
</feature>
<dbReference type="GO" id="GO:0006450">
    <property type="term" value="P:regulation of translational fidelity"/>
    <property type="evidence" value="ECO:0007669"/>
    <property type="project" value="TreeGrafter"/>
</dbReference>
<evidence type="ECO:0000313" key="16">
    <source>
        <dbReference type="EMBL" id="VHO05893.1"/>
    </source>
</evidence>
<keyword evidence="7 13" id="KW-0819">tRNA processing</keyword>
<feature type="binding site" evidence="14">
    <location>
        <position position="193"/>
    </location>
    <ligand>
        <name>ATP</name>
        <dbReference type="ChEBI" id="CHEBI:30616"/>
    </ligand>
</feature>
<evidence type="ECO:0000256" key="13">
    <source>
        <dbReference type="PIRNR" id="PIRNR004930"/>
    </source>
</evidence>
<keyword evidence="9 13" id="KW-0547">Nucleotide-binding</keyword>
<reference evidence="16" key="1">
    <citation type="submission" date="2019-04" db="EMBL/GenBank/DDBJ databases">
        <authorList>
            <person name="Brambilla D."/>
        </authorList>
    </citation>
    <scope>NUCLEOTIDE SEQUENCE</scope>
    <source>
        <strain evidence="16">BAL1</strain>
    </source>
</reference>
<dbReference type="AlphaFoldDB" id="A0A486XUD7"/>
<evidence type="ECO:0000259" key="15">
    <source>
        <dbReference type="PROSITE" id="PS51163"/>
    </source>
</evidence>
<sequence length="324" mass="34689">MNTLLLDAESAANLALAGSWLKAGKLVAVPTETVYGLAADASNPDAVSAIFTAKGRPANHPLIVHLPDKSAIGDWASNINTAAYALAEAFWPGPLTLLLHKAPHVSPVVTGGLTTIGLRVPSHPVLRSLLQQHQLAVAAPSANLYKKLSPTTATHVMAGMQGKITAVLDGGECQFGVESTIIDLTQTVPTIVRAGPITAAQIEAVLGRPVAQPRQHNIRVSGNVDAHYQPEKPLLCFSREELLLHLPEQKQPLALLHYTDFAHYPGLKQLTMPATAEAFAQRLYDSLFTADQLAVSAIWCELPPDTDEWRAVNDRLSRASSQRG</sequence>
<dbReference type="GO" id="GO:0000049">
    <property type="term" value="F:tRNA binding"/>
    <property type="evidence" value="ECO:0007669"/>
    <property type="project" value="TreeGrafter"/>
</dbReference>
<protein>
    <recommendedName>
        <fullName evidence="4 13">Threonylcarbamoyl-AMP synthase</fullName>
        <shortName evidence="13">TC-AMP synthase</shortName>
        <ecNumber evidence="3 13">2.7.7.87</ecNumber>
    </recommendedName>
    <alternativeName>
        <fullName evidence="11 13">L-threonylcarbamoyladenylate synthase</fullName>
    </alternativeName>
</protein>
<evidence type="ECO:0000256" key="10">
    <source>
        <dbReference type="ARBA" id="ARBA00022840"/>
    </source>
</evidence>
<evidence type="ECO:0000256" key="5">
    <source>
        <dbReference type="ARBA" id="ARBA00022490"/>
    </source>
</evidence>
<evidence type="ECO:0000256" key="14">
    <source>
        <dbReference type="PIRSR" id="PIRSR004930-1"/>
    </source>
</evidence>
<feature type="binding site" evidence="14">
    <location>
        <position position="141"/>
    </location>
    <ligand>
        <name>ATP</name>
        <dbReference type="ChEBI" id="CHEBI:30616"/>
    </ligand>
</feature>
<evidence type="ECO:0000256" key="3">
    <source>
        <dbReference type="ARBA" id="ARBA00012584"/>
    </source>
</evidence>
<dbReference type="InterPro" id="IPR006070">
    <property type="entry name" value="Sua5-like_dom"/>
</dbReference>
<dbReference type="PIRSF" id="PIRSF004930">
    <property type="entry name" value="Tln_factor_SUA5"/>
    <property type="match status" value="1"/>
</dbReference>
<feature type="binding site" evidence="14">
    <location>
        <position position="56"/>
    </location>
    <ligand>
        <name>ATP</name>
        <dbReference type="ChEBI" id="CHEBI:30616"/>
    </ligand>
</feature>
<dbReference type="GO" id="GO:0005737">
    <property type="term" value="C:cytoplasm"/>
    <property type="evidence" value="ECO:0007669"/>
    <property type="project" value="UniProtKB-SubCell"/>
</dbReference>